<sequence>MAYRGTRGAAAATATAAVLEQDEARHPQSAADLVGLSRGRVTAGLEPRTSTTAQRLPTKATAPRREAHQQEEAACDELTRRVIALQVVDDRSSTPGRKIETIAELKQQLEGMCRTVFAALGRQQTESAYQMALKIELEDRGVAVQQEVKISITYRDIDISSRRVDLLLTLRDGSTAIVEMKAVSTLTKGTNLNAVHQLQYYLDVFDINHGFLLNFPHDAGFPPPPNGGIFRQEPICGVVGPLSDVRVRER</sequence>
<dbReference type="Gene3D" id="3.90.320.10">
    <property type="match status" value="1"/>
</dbReference>
<gene>
    <name evidence="2" type="ORF">Esi_0305_0001</name>
</gene>
<dbReference type="InterPro" id="IPR026350">
    <property type="entry name" value="GxxExxY"/>
</dbReference>
<dbReference type="InParanoid" id="D7FWF2"/>
<reference evidence="2 3" key="1">
    <citation type="journal article" date="2010" name="Nature">
        <title>The Ectocarpus genome and the independent evolution of multicellularity in brown algae.</title>
        <authorList>
            <person name="Cock J.M."/>
            <person name="Sterck L."/>
            <person name="Rouze P."/>
            <person name="Scornet D."/>
            <person name="Allen A.E."/>
            <person name="Amoutzias G."/>
            <person name="Anthouard V."/>
            <person name="Artiguenave F."/>
            <person name="Aury J.M."/>
            <person name="Badger J.H."/>
            <person name="Beszteri B."/>
            <person name="Billiau K."/>
            <person name="Bonnet E."/>
            <person name="Bothwell J.H."/>
            <person name="Bowler C."/>
            <person name="Boyen C."/>
            <person name="Brownlee C."/>
            <person name="Carrano C.J."/>
            <person name="Charrier B."/>
            <person name="Cho G.Y."/>
            <person name="Coelho S.M."/>
            <person name="Collen J."/>
            <person name="Corre E."/>
            <person name="Da Silva C."/>
            <person name="Delage L."/>
            <person name="Delaroque N."/>
            <person name="Dittami S.M."/>
            <person name="Doulbeau S."/>
            <person name="Elias M."/>
            <person name="Farnham G."/>
            <person name="Gachon C.M."/>
            <person name="Gschloessl B."/>
            <person name="Heesch S."/>
            <person name="Jabbari K."/>
            <person name="Jubin C."/>
            <person name="Kawai H."/>
            <person name="Kimura K."/>
            <person name="Kloareg B."/>
            <person name="Kupper F.C."/>
            <person name="Lang D."/>
            <person name="Le Bail A."/>
            <person name="Leblanc C."/>
            <person name="Lerouge P."/>
            <person name="Lohr M."/>
            <person name="Lopez P.J."/>
            <person name="Martens C."/>
            <person name="Maumus F."/>
            <person name="Michel G."/>
            <person name="Miranda-Saavedra D."/>
            <person name="Morales J."/>
            <person name="Moreau H."/>
            <person name="Motomura T."/>
            <person name="Nagasato C."/>
            <person name="Napoli C.A."/>
            <person name="Nelson D.R."/>
            <person name="Nyvall-Collen P."/>
            <person name="Peters A.F."/>
            <person name="Pommier C."/>
            <person name="Potin P."/>
            <person name="Poulain J."/>
            <person name="Quesneville H."/>
            <person name="Read B."/>
            <person name="Rensing S.A."/>
            <person name="Ritter A."/>
            <person name="Rousvoal S."/>
            <person name="Samanta M."/>
            <person name="Samson G."/>
            <person name="Schroeder D.C."/>
            <person name="Segurens B."/>
            <person name="Strittmatter M."/>
            <person name="Tonon T."/>
            <person name="Tregear J.W."/>
            <person name="Valentin K."/>
            <person name="von Dassow P."/>
            <person name="Yamagishi T."/>
            <person name="Van de Peer Y."/>
            <person name="Wincker P."/>
        </authorList>
    </citation>
    <scope>NUCLEOTIDE SEQUENCE [LARGE SCALE GENOMIC DNA]</scope>
    <source>
        <strain evidence="3">Ec32 / CCAP1310/4</strain>
    </source>
</reference>
<evidence type="ECO:0000313" key="2">
    <source>
        <dbReference type="EMBL" id="CBJ32040.1"/>
    </source>
</evidence>
<dbReference type="Pfam" id="PF13366">
    <property type="entry name" value="PDDEXK_3"/>
    <property type="match status" value="1"/>
</dbReference>
<protein>
    <recommendedName>
        <fullName evidence="4">GxxExxY protein</fullName>
    </recommendedName>
</protein>
<name>D7FWF2_ECTSI</name>
<dbReference type="eggNOG" id="ENOG502SVKZ">
    <property type="taxonomic scope" value="Eukaryota"/>
</dbReference>
<evidence type="ECO:0008006" key="4">
    <source>
        <dbReference type="Google" id="ProtNLM"/>
    </source>
</evidence>
<accession>D7FWF2</accession>
<dbReference type="InterPro" id="IPR011604">
    <property type="entry name" value="PDDEXK-like_dom_sf"/>
</dbReference>
<proteinExistence type="predicted"/>
<dbReference type="EMBL" id="FN649760">
    <property type="protein sequence ID" value="CBJ32040.1"/>
    <property type="molecule type" value="Genomic_DNA"/>
</dbReference>
<organism evidence="2 3">
    <name type="scientific">Ectocarpus siliculosus</name>
    <name type="common">Brown alga</name>
    <name type="synonym">Conferva siliculosa</name>
    <dbReference type="NCBI Taxonomy" id="2880"/>
    <lineage>
        <taxon>Eukaryota</taxon>
        <taxon>Sar</taxon>
        <taxon>Stramenopiles</taxon>
        <taxon>Ochrophyta</taxon>
        <taxon>PX clade</taxon>
        <taxon>Phaeophyceae</taxon>
        <taxon>Ectocarpales</taxon>
        <taxon>Ectocarpaceae</taxon>
        <taxon>Ectocarpus</taxon>
    </lineage>
</organism>
<dbReference type="OrthoDB" id="103153at2759"/>
<keyword evidence="3" id="KW-1185">Reference proteome</keyword>
<dbReference type="NCBIfam" id="TIGR04256">
    <property type="entry name" value="GxxExxY"/>
    <property type="match status" value="1"/>
</dbReference>
<evidence type="ECO:0000256" key="1">
    <source>
        <dbReference type="SAM" id="MobiDB-lite"/>
    </source>
</evidence>
<dbReference type="Proteomes" id="UP000002630">
    <property type="component" value="Unassembled WGS sequence"/>
</dbReference>
<feature type="region of interest" description="Disordered" evidence="1">
    <location>
        <begin position="38"/>
        <end position="70"/>
    </location>
</feature>
<dbReference type="AlphaFoldDB" id="D7FWF2"/>
<evidence type="ECO:0000313" key="3">
    <source>
        <dbReference type="Proteomes" id="UP000002630"/>
    </source>
</evidence>